<sequence>MHASDIIKAKGPKVETIDSGASLGNAIDRLAELKIGALLVTNGSQPVGIISERDVIRVLAGAPTGARETRVAEVMTADLITCTPEDGVDELLDLMTEKRIRHLPVMAGGELKGLLSIGDVVKHRIREVAEEAEALKSYITHG</sequence>
<evidence type="ECO:0000256" key="2">
    <source>
        <dbReference type="PROSITE-ProRule" id="PRU00703"/>
    </source>
</evidence>
<dbReference type="Gene3D" id="3.10.580.10">
    <property type="entry name" value="CBS-domain"/>
    <property type="match status" value="1"/>
</dbReference>
<keyword evidence="5" id="KW-1185">Reference proteome</keyword>
<dbReference type="CDD" id="cd04623">
    <property type="entry name" value="CBS_pair_bac_euk"/>
    <property type="match status" value="1"/>
</dbReference>
<dbReference type="PROSITE" id="PS51371">
    <property type="entry name" value="CBS"/>
    <property type="match status" value="2"/>
</dbReference>
<dbReference type="EMBL" id="JABFCX010000002">
    <property type="protein sequence ID" value="NNU15452.1"/>
    <property type="molecule type" value="Genomic_DNA"/>
</dbReference>
<feature type="domain" description="CBS" evidence="3">
    <location>
        <begin position="6"/>
        <end position="69"/>
    </location>
</feature>
<evidence type="ECO:0000259" key="3">
    <source>
        <dbReference type="PROSITE" id="PS51371"/>
    </source>
</evidence>
<name>A0A7Y3RJX2_9PROT</name>
<dbReference type="AlphaFoldDB" id="A0A7Y3RJX2"/>
<dbReference type="RefSeq" id="WP_173196931.1">
    <property type="nucleotide sequence ID" value="NZ_JABFCX010000002.1"/>
</dbReference>
<dbReference type="PANTHER" id="PTHR43080:SF2">
    <property type="entry name" value="CBS DOMAIN-CONTAINING PROTEIN"/>
    <property type="match status" value="1"/>
</dbReference>
<proteinExistence type="predicted"/>
<reference evidence="4 5" key="1">
    <citation type="submission" date="2020-05" db="EMBL/GenBank/DDBJ databases">
        <title>Parvularcula mediterraneae sp. nov., isolated from polypropylene straw from shallow seawater of the seashore of Laganas in Zakynthos island, Greece.</title>
        <authorList>
            <person name="Szabo I."/>
            <person name="Al-Omari J."/>
            <person name="Rado J."/>
            <person name="Szerdahelyi G.S."/>
        </authorList>
    </citation>
    <scope>NUCLEOTIDE SEQUENCE [LARGE SCALE GENOMIC DNA]</scope>
    <source>
        <strain evidence="4 5">ZS-1/3</strain>
    </source>
</reference>
<gene>
    <name evidence="4" type="ORF">HK107_03840</name>
</gene>
<dbReference type="InterPro" id="IPR051257">
    <property type="entry name" value="Diverse_CBS-Domain"/>
</dbReference>
<dbReference type="SMART" id="SM00116">
    <property type="entry name" value="CBS"/>
    <property type="match status" value="2"/>
</dbReference>
<evidence type="ECO:0000313" key="4">
    <source>
        <dbReference type="EMBL" id="NNU15452.1"/>
    </source>
</evidence>
<dbReference type="SUPFAM" id="SSF54631">
    <property type="entry name" value="CBS-domain pair"/>
    <property type="match status" value="1"/>
</dbReference>
<dbReference type="Proteomes" id="UP000536835">
    <property type="component" value="Unassembled WGS sequence"/>
</dbReference>
<evidence type="ECO:0000256" key="1">
    <source>
        <dbReference type="ARBA" id="ARBA00023122"/>
    </source>
</evidence>
<accession>A0A7Y3RJX2</accession>
<dbReference type="Pfam" id="PF00571">
    <property type="entry name" value="CBS"/>
    <property type="match status" value="2"/>
</dbReference>
<keyword evidence="1 2" id="KW-0129">CBS domain</keyword>
<dbReference type="InterPro" id="IPR046342">
    <property type="entry name" value="CBS_dom_sf"/>
</dbReference>
<evidence type="ECO:0000313" key="5">
    <source>
        <dbReference type="Proteomes" id="UP000536835"/>
    </source>
</evidence>
<comment type="caution">
    <text evidence="4">The sequence shown here is derived from an EMBL/GenBank/DDBJ whole genome shotgun (WGS) entry which is preliminary data.</text>
</comment>
<dbReference type="InterPro" id="IPR044725">
    <property type="entry name" value="CBSX3_CBS_dom"/>
</dbReference>
<dbReference type="PANTHER" id="PTHR43080">
    <property type="entry name" value="CBS DOMAIN-CONTAINING PROTEIN CBSX3, MITOCHONDRIAL"/>
    <property type="match status" value="1"/>
</dbReference>
<dbReference type="InterPro" id="IPR000644">
    <property type="entry name" value="CBS_dom"/>
</dbReference>
<feature type="domain" description="CBS" evidence="3">
    <location>
        <begin position="75"/>
        <end position="130"/>
    </location>
</feature>
<organism evidence="4 5">
    <name type="scientific">Parvularcula mediterranea</name>
    <dbReference type="NCBI Taxonomy" id="2732508"/>
    <lineage>
        <taxon>Bacteria</taxon>
        <taxon>Pseudomonadati</taxon>
        <taxon>Pseudomonadota</taxon>
        <taxon>Alphaproteobacteria</taxon>
        <taxon>Parvularculales</taxon>
        <taxon>Parvularculaceae</taxon>
        <taxon>Parvularcula</taxon>
    </lineage>
</organism>
<protein>
    <submittedName>
        <fullName evidence="4">CBS domain-containing protein</fullName>
    </submittedName>
</protein>